<name>A0AAV7LLL7_PLEWA</name>
<evidence type="ECO:0000313" key="3">
    <source>
        <dbReference type="Proteomes" id="UP001066276"/>
    </source>
</evidence>
<dbReference type="AlphaFoldDB" id="A0AAV7LLL7"/>
<sequence length="110" mass="10843">MKAEPHSILRRLRLPTAGHASAGGGASSGVSRFQDVTCSLGRLPSGDAADIWYSGTGWARDGADGGAGGDGCGRDAASAGCGASVCCGEGRHHTVSGSLGWLILGEDAAD</sequence>
<protein>
    <submittedName>
        <fullName evidence="2">Uncharacterized protein</fullName>
    </submittedName>
</protein>
<evidence type="ECO:0000256" key="1">
    <source>
        <dbReference type="SAM" id="MobiDB-lite"/>
    </source>
</evidence>
<organism evidence="2 3">
    <name type="scientific">Pleurodeles waltl</name>
    <name type="common">Iberian ribbed newt</name>
    <dbReference type="NCBI Taxonomy" id="8319"/>
    <lineage>
        <taxon>Eukaryota</taxon>
        <taxon>Metazoa</taxon>
        <taxon>Chordata</taxon>
        <taxon>Craniata</taxon>
        <taxon>Vertebrata</taxon>
        <taxon>Euteleostomi</taxon>
        <taxon>Amphibia</taxon>
        <taxon>Batrachia</taxon>
        <taxon>Caudata</taxon>
        <taxon>Salamandroidea</taxon>
        <taxon>Salamandridae</taxon>
        <taxon>Pleurodelinae</taxon>
        <taxon>Pleurodeles</taxon>
    </lineage>
</organism>
<proteinExistence type="predicted"/>
<accession>A0AAV7LLL7</accession>
<reference evidence="2" key="1">
    <citation type="journal article" date="2022" name="bioRxiv">
        <title>Sequencing and chromosome-scale assembly of the giantPleurodeles waltlgenome.</title>
        <authorList>
            <person name="Brown T."/>
            <person name="Elewa A."/>
            <person name="Iarovenko S."/>
            <person name="Subramanian E."/>
            <person name="Araus A.J."/>
            <person name="Petzold A."/>
            <person name="Susuki M."/>
            <person name="Suzuki K.-i.T."/>
            <person name="Hayashi T."/>
            <person name="Toyoda A."/>
            <person name="Oliveira C."/>
            <person name="Osipova E."/>
            <person name="Leigh N.D."/>
            <person name="Simon A."/>
            <person name="Yun M.H."/>
        </authorList>
    </citation>
    <scope>NUCLEOTIDE SEQUENCE</scope>
    <source>
        <strain evidence="2">20211129_DDA</strain>
        <tissue evidence="2">Liver</tissue>
    </source>
</reference>
<feature type="region of interest" description="Disordered" evidence="1">
    <location>
        <begin position="12"/>
        <end position="31"/>
    </location>
</feature>
<evidence type="ECO:0000313" key="2">
    <source>
        <dbReference type="EMBL" id="KAJ1091384.1"/>
    </source>
</evidence>
<keyword evidence="3" id="KW-1185">Reference proteome</keyword>
<dbReference type="EMBL" id="JANPWB010000015">
    <property type="protein sequence ID" value="KAJ1091384.1"/>
    <property type="molecule type" value="Genomic_DNA"/>
</dbReference>
<dbReference type="Proteomes" id="UP001066276">
    <property type="component" value="Chromosome 11"/>
</dbReference>
<gene>
    <name evidence="2" type="ORF">NDU88_004510</name>
</gene>
<comment type="caution">
    <text evidence="2">The sequence shown here is derived from an EMBL/GenBank/DDBJ whole genome shotgun (WGS) entry which is preliminary data.</text>
</comment>